<protein>
    <submittedName>
        <fullName evidence="1">Uncharacterized protein</fullName>
    </submittedName>
</protein>
<evidence type="ECO:0000313" key="2">
    <source>
        <dbReference type="Proteomes" id="UP000001986"/>
    </source>
</evidence>
<accession>A5I3L2</accession>
<proteinExistence type="predicted"/>
<organism evidence="1 2">
    <name type="scientific">Clostridium botulinum (strain Hall / ATCC 3502 / NCTC 13319 / Type A)</name>
    <dbReference type="NCBI Taxonomy" id="441771"/>
    <lineage>
        <taxon>Bacteria</taxon>
        <taxon>Bacillati</taxon>
        <taxon>Bacillota</taxon>
        <taxon>Clostridia</taxon>
        <taxon>Eubacteriales</taxon>
        <taxon>Clostridiaceae</taxon>
        <taxon>Clostridium</taxon>
    </lineage>
</organism>
<reference evidence="1 2" key="1">
    <citation type="journal article" date="2007" name="Genome Res.">
        <title>Genome sequence of a proteolytic (Group I) Clostridium botulinum strain Hall A and comparative analysis of the clostridial genomes.</title>
        <authorList>
            <person name="Sebaihia M."/>
            <person name="Peck M.W."/>
            <person name="Minton N.P."/>
            <person name="Thomson N.R."/>
            <person name="Holden M.T.G."/>
            <person name="Mitchell W.J."/>
            <person name="Carter A.T."/>
            <person name="Bentley S.D."/>
            <person name="Mason D.R."/>
            <person name="Crossman L."/>
            <person name="Paul C.J."/>
            <person name="Ivens A."/>
            <person name="Wells-Bennik M.H.J."/>
            <person name="Davis I.J."/>
            <person name="Cerdeno-Tarraga A.M."/>
            <person name="Churcher C."/>
            <person name="Quail M.A."/>
            <person name="Chillingworth T."/>
            <person name="Feltwell T."/>
            <person name="Fraser A."/>
            <person name="Goodhead I."/>
            <person name="Hance Z."/>
            <person name="Jagels K."/>
            <person name="Larke N."/>
            <person name="Maddison M."/>
            <person name="Moule S."/>
            <person name="Mungall K."/>
            <person name="Norbertczak H."/>
            <person name="Rabbinowitsch E."/>
            <person name="Sanders M."/>
            <person name="Simmonds M."/>
            <person name="White B."/>
            <person name="Whithead S."/>
            <person name="Parkhill J."/>
        </authorList>
    </citation>
    <scope>NUCLEOTIDE SEQUENCE [LARGE SCALE GENOMIC DNA]</scope>
    <source>
        <strain evidence="2">Hall / ATCC 3502 / NCTC 13319 / Type A [Sanger]</strain>
    </source>
</reference>
<dbReference type="PATRIC" id="fig|413999.7.peg.2058"/>
<dbReference type="KEGG" id="cbo:CBO2091"/>
<dbReference type="Proteomes" id="UP000001986">
    <property type="component" value="Chromosome"/>
</dbReference>
<evidence type="ECO:0000313" key="1">
    <source>
        <dbReference type="EMBL" id="CAL83631.1"/>
    </source>
</evidence>
<sequence length="73" mass="8533">MFKYKSSFIIPIRVKKYNGGRGEQKLFEKFIKYVKAVYYLEDELKALADGRKNCTCTTVEAILGKWIKKAYSL</sequence>
<keyword evidence="2" id="KW-1185">Reference proteome</keyword>
<gene>
    <name evidence="1" type="ordered locus">CBO2091</name>
</gene>
<dbReference type="EMBL" id="AM412317">
    <property type="protein sequence ID" value="CAL83631.1"/>
    <property type="molecule type" value="Genomic_DNA"/>
</dbReference>
<dbReference type="KEGG" id="cbh:CLC_2033"/>
<dbReference type="AlphaFoldDB" id="A5I3L2"/>
<accession>A7G515</accession>
<dbReference type="HOGENOM" id="CLU_2697992_0_0_9"/>
<name>A5I3L2_CLOBH</name>